<dbReference type="PROSITE" id="PS51891">
    <property type="entry name" value="CENP_V_GFA"/>
    <property type="match status" value="1"/>
</dbReference>
<dbReference type="Proteomes" id="UP000261948">
    <property type="component" value="Unassembled WGS sequence"/>
</dbReference>
<organism evidence="6 7">
    <name type="scientific">Comamonas testosteroni</name>
    <name type="common">Pseudomonas testosteroni</name>
    <dbReference type="NCBI Taxonomy" id="285"/>
    <lineage>
        <taxon>Bacteria</taxon>
        <taxon>Pseudomonadati</taxon>
        <taxon>Pseudomonadota</taxon>
        <taxon>Betaproteobacteria</taxon>
        <taxon>Burkholderiales</taxon>
        <taxon>Comamonadaceae</taxon>
        <taxon>Comamonas</taxon>
    </lineage>
</organism>
<evidence type="ECO:0000313" key="7">
    <source>
        <dbReference type="Proteomes" id="UP000261948"/>
    </source>
</evidence>
<keyword evidence="7" id="KW-1185">Reference proteome</keyword>
<accession>A0A373FQA7</accession>
<dbReference type="OrthoDB" id="327703at2"/>
<keyword evidence="3" id="KW-0862">Zinc</keyword>
<comment type="caution">
    <text evidence="6">The sequence shown here is derived from an EMBL/GenBank/DDBJ whole genome shotgun (WGS) entry which is preliminary data.</text>
</comment>
<protein>
    <submittedName>
        <fullName evidence="6">GFA family protein</fullName>
    </submittedName>
</protein>
<dbReference type="GO" id="GO:0016846">
    <property type="term" value="F:carbon-sulfur lyase activity"/>
    <property type="evidence" value="ECO:0007669"/>
    <property type="project" value="InterPro"/>
</dbReference>
<feature type="domain" description="CENP-V/GFA" evidence="5">
    <location>
        <begin position="14"/>
        <end position="141"/>
    </location>
</feature>
<keyword evidence="4" id="KW-0456">Lyase</keyword>
<proteinExistence type="inferred from homology"/>
<evidence type="ECO:0000256" key="4">
    <source>
        <dbReference type="ARBA" id="ARBA00023239"/>
    </source>
</evidence>
<dbReference type="Pfam" id="PF04828">
    <property type="entry name" value="GFA"/>
    <property type="match status" value="1"/>
</dbReference>
<comment type="similarity">
    <text evidence="1">Belongs to the Gfa family.</text>
</comment>
<evidence type="ECO:0000256" key="3">
    <source>
        <dbReference type="ARBA" id="ARBA00022833"/>
    </source>
</evidence>
<dbReference type="PANTHER" id="PTHR33337:SF40">
    <property type="entry name" value="CENP-V_GFA DOMAIN-CONTAINING PROTEIN-RELATED"/>
    <property type="match status" value="1"/>
</dbReference>
<keyword evidence="2" id="KW-0479">Metal-binding</keyword>
<reference evidence="6 7" key="1">
    <citation type="submission" date="2018-08" db="EMBL/GenBank/DDBJ databases">
        <title>Comamonas testosteroni strain SWCO2.</title>
        <authorList>
            <person name="Jiang N."/>
            <person name="Zhang X.Z."/>
        </authorList>
    </citation>
    <scope>NUCLEOTIDE SEQUENCE [LARGE SCALE GENOMIC DNA]</scope>
    <source>
        <strain evidence="6 7">SWCO2</strain>
    </source>
</reference>
<dbReference type="InterPro" id="IPR011057">
    <property type="entry name" value="Mss4-like_sf"/>
</dbReference>
<dbReference type="EMBL" id="QURR01000003">
    <property type="protein sequence ID" value="RGE46361.1"/>
    <property type="molecule type" value="Genomic_DNA"/>
</dbReference>
<dbReference type="Gene3D" id="3.90.1590.10">
    <property type="entry name" value="glutathione-dependent formaldehyde- activating enzyme (gfa)"/>
    <property type="match status" value="1"/>
</dbReference>
<dbReference type="GO" id="GO:0046872">
    <property type="term" value="F:metal ion binding"/>
    <property type="evidence" value="ECO:0007669"/>
    <property type="project" value="UniProtKB-KW"/>
</dbReference>
<sequence>MHIHQTPEDSKAITTGSCLCGQVRFAIHGELAGIQVCHCSQCRKAQGGPLATNIPVRQEQICWIAGHDQLRHFESSPGKLRAFCPQCGSPVYSQRSSLAGVLRIRAGLLDAPAGTSLSSHQYVASRAPWWPLPEDGLPRYDDAMPPASTQASH</sequence>
<dbReference type="SUPFAM" id="SSF51316">
    <property type="entry name" value="Mss4-like"/>
    <property type="match status" value="1"/>
</dbReference>
<dbReference type="InterPro" id="IPR006913">
    <property type="entry name" value="CENP-V/GFA"/>
</dbReference>
<gene>
    <name evidence="6" type="ORF">DZC30_03860</name>
</gene>
<evidence type="ECO:0000256" key="1">
    <source>
        <dbReference type="ARBA" id="ARBA00005495"/>
    </source>
</evidence>
<dbReference type="PANTHER" id="PTHR33337">
    <property type="entry name" value="GFA DOMAIN-CONTAINING PROTEIN"/>
    <property type="match status" value="1"/>
</dbReference>
<evidence type="ECO:0000259" key="5">
    <source>
        <dbReference type="PROSITE" id="PS51891"/>
    </source>
</evidence>
<dbReference type="AlphaFoldDB" id="A0A373FQA7"/>
<evidence type="ECO:0000313" key="6">
    <source>
        <dbReference type="EMBL" id="RGE46361.1"/>
    </source>
</evidence>
<evidence type="ECO:0000256" key="2">
    <source>
        <dbReference type="ARBA" id="ARBA00022723"/>
    </source>
</evidence>
<name>A0A373FQA7_COMTE</name>